<dbReference type="OrthoDB" id="10261452at2759"/>
<dbReference type="GO" id="GO:0019843">
    <property type="term" value="F:rRNA binding"/>
    <property type="evidence" value="ECO:0007669"/>
    <property type="project" value="InterPro"/>
</dbReference>
<name>A0A7L0G3B0_CORCN</name>
<dbReference type="GO" id="GO:0005730">
    <property type="term" value="C:nucleolus"/>
    <property type="evidence" value="ECO:0007669"/>
    <property type="project" value="UniProtKB-SubCell"/>
</dbReference>
<dbReference type="GO" id="GO:0030687">
    <property type="term" value="C:preribosome, large subunit precursor"/>
    <property type="evidence" value="ECO:0007669"/>
    <property type="project" value="TreeGrafter"/>
</dbReference>
<sequence length="79" mass="8739">GSSPHRGLRPAPPPAPSRSPQSKNQKKERAAALQNSQQEYGTVPHSFVFHRGRVGKNVRRLAADVRKVMEPFTARALKV</sequence>
<protein>
    <submittedName>
        <fullName evidence="4">SSF1 protein</fullName>
    </submittedName>
</protein>
<keyword evidence="5" id="KW-1185">Reference proteome</keyword>
<evidence type="ECO:0000313" key="4">
    <source>
        <dbReference type="EMBL" id="NXK01113.1"/>
    </source>
</evidence>
<accession>A0A7L0G3B0</accession>
<feature type="non-terminal residue" evidence="4">
    <location>
        <position position="79"/>
    </location>
</feature>
<organism evidence="4 5">
    <name type="scientific">Corythaixoides concolor</name>
    <name type="common">Grey go-away-bird</name>
    <dbReference type="NCBI Taxonomy" id="103956"/>
    <lineage>
        <taxon>Eukaryota</taxon>
        <taxon>Metazoa</taxon>
        <taxon>Chordata</taxon>
        <taxon>Craniata</taxon>
        <taxon>Vertebrata</taxon>
        <taxon>Euteleostomi</taxon>
        <taxon>Archelosauria</taxon>
        <taxon>Archosauria</taxon>
        <taxon>Dinosauria</taxon>
        <taxon>Saurischia</taxon>
        <taxon>Theropoda</taxon>
        <taxon>Coelurosauria</taxon>
        <taxon>Aves</taxon>
        <taxon>Neognathae</taxon>
        <taxon>Neoaves</taxon>
        <taxon>Otidimorphae</taxon>
        <taxon>Musophagiformes</taxon>
        <taxon>Musophagidae</taxon>
        <taxon>Corythaixoides</taxon>
    </lineage>
</organism>
<comment type="caution">
    <text evidence="4">The sequence shown here is derived from an EMBL/GenBank/DDBJ whole genome shotgun (WGS) entry which is preliminary data.</text>
</comment>
<evidence type="ECO:0000256" key="1">
    <source>
        <dbReference type="ARBA" id="ARBA00004604"/>
    </source>
</evidence>
<dbReference type="PANTHER" id="PTHR12661:SF5">
    <property type="entry name" value="SUPPRESSOR OF SWI4 1 HOMOLOG"/>
    <property type="match status" value="1"/>
</dbReference>
<proteinExistence type="predicted"/>
<dbReference type="EMBL" id="VXAM01002295">
    <property type="protein sequence ID" value="NXK01113.1"/>
    <property type="molecule type" value="Genomic_DNA"/>
</dbReference>
<comment type="subcellular location">
    <subcellularLocation>
        <location evidence="1">Nucleus</location>
        <location evidence="1">Nucleolus</location>
    </subcellularLocation>
</comment>
<dbReference type="PANTHER" id="PTHR12661">
    <property type="entry name" value="PETER PAN-RELATED"/>
    <property type="match status" value="1"/>
</dbReference>
<dbReference type="GO" id="GO:0000027">
    <property type="term" value="P:ribosomal large subunit assembly"/>
    <property type="evidence" value="ECO:0007669"/>
    <property type="project" value="TreeGrafter"/>
</dbReference>
<evidence type="ECO:0000259" key="3">
    <source>
        <dbReference type="PROSITE" id="PS50833"/>
    </source>
</evidence>
<dbReference type="Proteomes" id="UP000526942">
    <property type="component" value="Unassembled WGS sequence"/>
</dbReference>
<dbReference type="GO" id="GO:0006364">
    <property type="term" value="P:rRNA processing"/>
    <property type="evidence" value="ECO:0007669"/>
    <property type="project" value="InterPro"/>
</dbReference>
<evidence type="ECO:0000256" key="2">
    <source>
        <dbReference type="SAM" id="MobiDB-lite"/>
    </source>
</evidence>
<dbReference type="AlphaFoldDB" id="A0A7L0G3B0"/>
<gene>
    <name evidence="4" type="primary">Ppan_1</name>
    <name evidence="4" type="ORF">CORCON_R15817</name>
</gene>
<evidence type="ECO:0000313" key="5">
    <source>
        <dbReference type="Proteomes" id="UP000526942"/>
    </source>
</evidence>
<reference evidence="4 5" key="1">
    <citation type="submission" date="2019-09" db="EMBL/GenBank/DDBJ databases">
        <title>Bird 10,000 Genomes (B10K) Project - Family phase.</title>
        <authorList>
            <person name="Zhang G."/>
        </authorList>
    </citation>
    <scope>NUCLEOTIDE SEQUENCE [LARGE SCALE GENOMIC DNA]</scope>
    <source>
        <strain evidence="4">B10K-DU-011-20</strain>
        <tissue evidence="4">Muscle</tissue>
    </source>
</reference>
<dbReference type="InterPro" id="IPR045112">
    <property type="entry name" value="PPAN-like"/>
</dbReference>
<dbReference type="PROSITE" id="PS50833">
    <property type="entry name" value="BRIX"/>
    <property type="match status" value="1"/>
</dbReference>
<dbReference type="InterPro" id="IPR007109">
    <property type="entry name" value="Brix"/>
</dbReference>
<feature type="non-terminal residue" evidence="4">
    <location>
        <position position="1"/>
    </location>
</feature>
<feature type="domain" description="Brix" evidence="3">
    <location>
        <begin position="44"/>
        <end position="79"/>
    </location>
</feature>
<feature type="region of interest" description="Disordered" evidence="2">
    <location>
        <begin position="1"/>
        <end position="41"/>
    </location>
</feature>